<keyword evidence="2 6" id="KW-0812">Transmembrane</keyword>
<keyword evidence="5 6" id="KW-0472">Membrane</keyword>
<keyword evidence="3" id="KW-0201">Cytochrome c-type biogenesis</keyword>
<evidence type="ECO:0000313" key="9">
    <source>
        <dbReference type="Proteomes" id="UP000002772"/>
    </source>
</evidence>
<protein>
    <submittedName>
        <fullName evidence="8">Respiratory nitrite reductase</fullName>
    </submittedName>
</protein>
<feature type="transmembrane region" description="Helical" evidence="6">
    <location>
        <begin position="111"/>
        <end position="131"/>
    </location>
</feature>
<feature type="transmembrane region" description="Helical" evidence="6">
    <location>
        <begin position="400"/>
        <end position="420"/>
    </location>
</feature>
<evidence type="ECO:0000256" key="2">
    <source>
        <dbReference type="ARBA" id="ARBA00022692"/>
    </source>
</evidence>
<gene>
    <name evidence="8" type="ORF">Premu_2758</name>
</gene>
<dbReference type="OrthoDB" id="596762at2"/>
<keyword evidence="4 6" id="KW-1133">Transmembrane helix</keyword>
<comment type="subcellular location">
    <subcellularLocation>
        <location evidence="1">Membrane</location>
        <topology evidence="1">Multi-pass membrane protein</topology>
    </subcellularLocation>
</comment>
<evidence type="ECO:0000256" key="6">
    <source>
        <dbReference type="SAM" id="Phobius"/>
    </source>
</evidence>
<dbReference type="GO" id="GO:0016020">
    <property type="term" value="C:membrane"/>
    <property type="evidence" value="ECO:0007669"/>
    <property type="project" value="UniProtKB-SubCell"/>
</dbReference>
<feature type="transmembrane region" description="Helical" evidence="6">
    <location>
        <begin position="71"/>
        <end position="91"/>
    </location>
</feature>
<sequence>MWKKPYTFREGFMIDAGLFLVGFMLQLSIGPLNWDIFMWPANIITLLLLIALSIAVYMLREKSYFLRFITTPQAAVPAVVCVVCLTLIMGLTRQASPTTTVKDPIGISRMLCFWPFILTYLWMTAIVAQEATRQIMHPKRKQWATTLSHIGLFIVLTCGTLGSADMQRLKMYCEQGKPEWRALDAWNNVHHLPVALQLEKFTIDEYPPKLMVIDANGIPLPAKQPETLLIDSTFKSGSLQGWTISVKKRIDNAFPSALAKMGNSMPVEMMRHLRLDSLGLTLNKDGYLSTGMPGSQCALLVEATKGKTKREGWVTCGSYQFTYQGLQLNKSHNIVMGRREPKRYASLVDVYTEDGKNLQTTIEVNHPLTINGWKIYQLSYNEEMGKWSTLSVFELVKDPWLPAVYIGILLLALGAIGMLGTRRVIPNNN</sequence>
<dbReference type="eggNOG" id="COG1333">
    <property type="taxonomic scope" value="Bacteria"/>
</dbReference>
<organism evidence="8 9">
    <name type="scientific">Hallella multisaccharivorax DSM 17128</name>
    <dbReference type="NCBI Taxonomy" id="688246"/>
    <lineage>
        <taxon>Bacteria</taxon>
        <taxon>Pseudomonadati</taxon>
        <taxon>Bacteroidota</taxon>
        <taxon>Bacteroidia</taxon>
        <taxon>Bacteroidales</taxon>
        <taxon>Prevotellaceae</taxon>
        <taxon>Hallella</taxon>
    </lineage>
</organism>
<evidence type="ECO:0000256" key="1">
    <source>
        <dbReference type="ARBA" id="ARBA00004141"/>
    </source>
</evidence>
<reference evidence="9" key="1">
    <citation type="journal article" date="2011" name="Stand. Genomic Sci.">
        <title>Non-contiguous finished genome sequence of the opportunistic oral pathogen Prevotella multisaccharivorax type strain (PPPA20).</title>
        <authorList>
            <person name="Pati A."/>
            <person name="Gronow S."/>
            <person name="Lu M."/>
            <person name="Lapidus A."/>
            <person name="Nolan M."/>
            <person name="Lucas S."/>
            <person name="Hammon N."/>
            <person name="Deshpande S."/>
            <person name="Cheng J.F."/>
            <person name="Tapia R."/>
            <person name="Han C."/>
            <person name="Goodwin L."/>
            <person name="Pitluck S."/>
            <person name="Liolios K."/>
            <person name="Pagani I."/>
            <person name="Mavromatis K."/>
            <person name="Mikhailova N."/>
            <person name="Huntemann M."/>
            <person name="Chen A."/>
            <person name="Palaniappan K."/>
            <person name="Land M."/>
            <person name="Hauser L."/>
            <person name="Detter J.C."/>
            <person name="Brambilla E.M."/>
            <person name="Rohde M."/>
            <person name="Goker M."/>
            <person name="Woyke T."/>
            <person name="Bristow J."/>
            <person name="Eisen J.A."/>
            <person name="Markowitz V."/>
            <person name="Hugenholtz P."/>
            <person name="Kyrpides N.C."/>
            <person name="Klenk H.P."/>
            <person name="Ivanova N."/>
        </authorList>
    </citation>
    <scope>NUCLEOTIDE SEQUENCE [LARGE SCALE GENOMIC DNA]</scope>
    <source>
        <strain evidence="9">DSM 17128</strain>
    </source>
</reference>
<keyword evidence="9" id="KW-1185">Reference proteome</keyword>
<dbReference type="InterPro" id="IPR007816">
    <property type="entry name" value="ResB-like_domain"/>
</dbReference>
<evidence type="ECO:0000259" key="7">
    <source>
        <dbReference type="Pfam" id="PF05140"/>
    </source>
</evidence>
<dbReference type="HOGENOM" id="CLU_058412_0_0_10"/>
<dbReference type="AlphaFoldDB" id="F8NCS2"/>
<dbReference type="Proteomes" id="UP000002772">
    <property type="component" value="Unassembled WGS sequence"/>
</dbReference>
<evidence type="ECO:0000313" key="8">
    <source>
        <dbReference type="EMBL" id="EGN58107.1"/>
    </source>
</evidence>
<name>F8NCS2_9BACT</name>
<dbReference type="STRING" id="688246.Premu_2758"/>
<evidence type="ECO:0000256" key="3">
    <source>
        <dbReference type="ARBA" id="ARBA00022748"/>
    </source>
</evidence>
<feature type="transmembrane region" description="Helical" evidence="6">
    <location>
        <begin position="12"/>
        <end position="30"/>
    </location>
</feature>
<evidence type="ECO:0000256" key="4">
    <source>
        <dbReference type="ARBA" id="ARBA00022989"/>
    </source>
</evidence>
<accession>F8NCS2</accession>
<evidence type="ECO:0000256" key="5">
    <source>
        <dbReference type="ARBA" id="ARBA00023136"/>
    </source>
</evidence>
<dbReference type="EMBL" id="GL945017">
    <property type="protein sequence ID" value="EGN58107.1"/>
    <property type="molecule type" value="Genomic_DNA"/>
</dbReference>
<feature type="transmembrane region" description="Helical" evidence="6">
    <location>
        <begin position="36"/>
        <end position="59"/>
    </location>
</feature>
<dbReference type="GO" id="GO:0017004">
    <property type="term" value="P:cytochrome complex assembly"/>
    <property type="evidence" value="ECO:0007669"/>
    <property type="project" value="UniProtKB-KW"/>
</dbReference>
<feature type="transmembrane region" description="Helical" evidence="6">
    <location>
        <begin position="143"/>
        <end position="164"/>
    </location>
</feature>
<dbReference type="InterPro" id="IPR023494">
    <property type="entry name" value="Cyt_c_bgen_Ccs1/CcsB/ResB"/>
</dbReference>
<dbReference type="Pfam" id="PF05140">
    <property type="entry name" value="ResB"/>
    <property type="match status" value="1"/>
</dbReference>
<dbReference type="PANTHER" id="PTHR31566">
    <property type="entry name" value="CYTOCHROME C BIOGENESIS PROTEIN CCS1, CHLOROPLASTIC"/>
    <property type="match status" value="1"/>
</dbReference>
<feature type="domain" description="ResB-like" evidence="7">
    <location>
        <begin position="333"/>
        <end position="382"/>
    </location>
</feature>
<dbReference type="RefSeq" id="WP_007576112.1">
    <property type="nucleotide sequence ID" value="NZ_BPTS01000002.1"/>
</dbReference>
<dbReference type="PANTHER" id="PTHR31566:SF5">
    <property type="entry name" value="RESB-LIKE DOMAIN-CONTAINING PROTEIN"/>
    <property type="match status" value="1"/>
</dbReference>
<proteinExistence type="predicted"/>